<proteinExistence type="predicted"/>
<dbReference type="InterPro" id="IPR021700">
    <property type="entry name" value="DUF3283"/>
</dbReference>
<dbReference type="OrthoDB" id="5918317at2"/>
<reference evidence="1 2" key="1">
    <citation type="submission" date="2013-09" db="EMBL/GenBank/DDBJ databases">
        <title>Whole genome shotgun sequence of Vibrio ezurae NBRC 102218.</title>
        <authorList>
            <person name="Yoshida I."/>
            <person name="Hosoyama A."/>
            <person name="Numata M."/>
            <person name="Hashimoto M."/>
            <person name="Hosoyama Y."/>
            <person name="Tsuchikane K."/>
            <person name="Noguchi M."/>
            <person name="Hirakata S."/>
            <person name="Ichikawa N."/>
            <person name="Ohji S."/>
            <person name="Yamazoe A."/>
            <person name="Fujita N."/>
        </authorList>
    </citation>
    <scope>NUCLEOTIDE SEQUENCE [LARGE SCALE GENOMIC DNA]</scope>
    <source>
        <strain evidence="1 2">NBRC 102218</strain>
    </source>
</reference>
<dbReference type="Pfam" id="PF11686">
    <property type="entry name" value="DUF3283"/>
    <property type="match status" value="1"/>
</dbReference>
<dbReference type="EMBL" id="BATM01000041">
    <property type="protein sequence ID" value="GAD80776.1"/>
    <property type="molecule type" value="Genomic_DNA"/>
</dbReference>
<organism evidence="1 2">
    <name type="scientific">Vibrio ezurae NBRC 102218</name>
    <dbReference type="NCBI Taxonomy" id="1219080"/>
    <lineage>
        <taxon>Bacteria</taxon>
        <taxon>Pseudomonadati</taxon>
        <taxon>Pseudomonadota</taxon>
        <taxon>Gammaproteobacteria</taxon>
        <taxon>Vibrionales</taxon>
        <taxon>Vibrionaceae</taxon>
        <taxon>Vibrio</taxon>
    </lineage>
</organism>
<dbReference type="eggNOG" id="ENOG503333R">
    <property type="taxonomic scope" value="Bacteria"/>
</dbReference>
<gene>
    <name evidence="1" type="ORF">VEZ01S_41_00090</name>
</gene>
<dbReference type="STRING" id="1219080.VEZ01S_41_00090"/>
<comment type="caution">
    <text evidence="1">The sequence shown here is derived from an EMBL/GenBank/DDBJ whole genome shotgun (WGS) entry which is preliminary data.</text>
</comment>
<dbReference type="GO" id="GO:0003887">
    <property type="term" value="F:DNA-directed DNA polymerase activity"/>
    <property type="evidence" value="ECO:0007669"/>
    <property type="project" value="InterPro"/>
</dbReference>
<protein>
    <submittedName>
        <fullName evidence="1">Uncharacterized protein</fullName>
    </submittedName>
</protein>
<evidence type="ECO:0000313" key="1">
    <source>
        <dbReference type="EMBL" id="GAD80776.1"/>
    </source>
</evidence>
<dbReference type="GO" id="GO:0003677">
    <property type="term" value="F:DNA binding"/>
    <property type="evidence" value="ECO:0007669"/>
    <property type="project" value="InterPro"/>
</dbReference>
<dbReference type="Proteomes" id="UP000016562">
    <property type="component" value="Unassembled WGS sequence"/>
</dbReference>
<dbReference type="RefSeq" id="WP_021714478.1">
    <property type="nucleotide sequence ID" value="NZ_BATM01000041.1"/>
</dbReference>
<keyword evidence="2" id="KW-1185">Reference proteome</keyword>
<name>U3ALK0_9VIBR</name>
<dbReference type="Gene3D" id="1.20.58.250">
    <property type="entry name" value="DNA polymerase III-theta"/>
    <property type="match status" value="1"/>
</dbReference>
<sequence>MSINLSKLPAEDKYRVELDKQASYLVWKVKNSQGTELDISEQRSKLKSEQHVLWFDESVAKYRQMMNLKPITAV</sequence>
<dbReference type="AlphaFoldDB" id="U3ALK0"/>
<dbReference type="GO" id="GO:0006260">
    <property type="term" value="P:DNA replication"/>
    <property type="evidence" value="ECO:0007669"/>
    <property type="project" value="InterPro"/>
</dbReference>
<dbReference type="InterPro" id="IPR036745">
    <property type="entry name" value="PolIII_theta_sf"/>
</dbReference>
<evidence type="ECO:0000313" key="2">
    <source>
        <dbReference type="Proteomes" id="UP000016562"/>
    </source>
</evidence>
<accession>U3ALK0</accession>